<evidence type="ECO:0000256" key="1">
    <source>
        <dbReference type="ARBA" id="ARBA00008791"/>
    </source>
</evidence>
<dbReference type="PANTHER" id="PTHR46268">
    <property type="entry name" value="STRESS RESPONSE PROTEIN NHAX"/>
    <property type="match status" value="1"/>
</dbReference>
<evidence type="ECO:0000313" key="3">
    <source>
        <dbReference type="EMBL" id="MFD2789781.1"/>
    </source>
</evidence>
<keyword evidence="4" id="KW-1185">Reference proteome</keyword>
<evidence type="ECO:0000259" key="2">
    <source>
        <dbReference type="Pfam" id="PF00582"/>
    </source>
</evidence>
<comment type="caution">
    <text evidence="3">The sequence shown here is derived from an EMBL/GenBank/DDBJ whole genome shotgun (WGS) entry which is preliminary data.</text>
</comment>
<sequence length="292" mass="33658">MTKKIRLDNELNLIVALDLTRMDPILLKYVSFLSTIWKVKHLYFVHNIKQSKLYNLYEDFLKDCITIEDIVERELERSIEENYNGKSSYTLIITTDDYTESILGHLSKEYRIDVVITGNKDELQGTGAVPQKLVRMLNANLLLVPEDAKHRLQKVLVPIDFSSDSAKAFSAAESLVTGDNGEIQALHVYNIPSFYFPYIDTEEAKDKTKAHLHSRFQQYRKKYRLPENINFKHIDREDFSVGEVIEQQAEKGEFDIILLSARGGNNITSLFIGSITNDLLLRNRNMPLLVVK</sequence>
<dbReference type="InterPro" id="IPR006016">
    <property type="entry name" value="UspA"/>
</dbReference>
<dbReference type="Pfam" id="PF00582">
    <property type="entry name" value="Usp"/>
    <property type="match status" value="1"/>
</dbReference>
<dbReference type="RefSeq" id="WP_251807796.1">
    <property type="nucleotide sequence ID" value="NZ_CP166679.1"/>
</dbReference>
<comment type="similarity">
    <text evidence="1">Belongs to the universal stress protein A family.</text>
</comment>
<dbReference type="SUPFAM" id="SSF52402">
    <property type="entry name" value="Adenine nucleotide alpha hydrolases-like"/>
    <property type="match status" value="1"/>
</dbReference>
<organism evidence="3 4">
    <name type="scientific">Arenibacter antarcticus</name>
    <dbReference type="NCBI Taxonomy" id="2040469"/>
    <lineage>
        <taxon>Bacteria</taxon>
        <taxon>Pseudomonadati</taxon>
        <taxon>Bacteroidota</taxon>
        <taxon>Flavobacteriia</taxon>
        <taxon>Flavobacteriales</taxon>
        <taxon>Flavobacteriaceae</taxon>
        <taxon>Arenibacter</taxon>
    </lineage>
</organism>
<accession>A0ABW5VEQ5</accession>
<dbReference type="CDD" id="cd00293">
    <property type="entry name" value="USP-like"/>
    <property type="match status" value="1"/>
</dbReference>
<protein>
    <submittedName>
        <fullName evidence="3">Universal stress protein</fullName>
    </submittedName>
</protein>
<dbReference type="Gene3D" id="3.40.50.12370">
    <property type="match status" value="1"/>
</dbReference>
<dbReference type="Proteomes" id="UP001597532">
    <property type="component" value="Unassembled WGS sequence"/>
</dbReference>
<reference evidence="4" key="1">
    <citation type="journal article" date="2019" name="Int. J. Syst. Evol. Microbiol.">
        <title>The Global Catalogue of Microorganisms (GCM) 10K type strain sequencing project: providing services to taxonomists for standard genome sequencing and annotation.</title>
        <authorList>
            <consortium name="The Broad Institute Genomics Platform"/>
            <consortium name="The Broad Institute Genome Sequencing Center for Infectious Disease"/>
            <person name="Wu L."/>
            <person name="Ma J."/>
        </authorList>
    </citation>
    <scope>NUCLEOTIDE SEQUENCE [LARGE SCALE GENOMIC DNA]</scope>
    <source>
        <strain evidence="4">KCTC 52924</strain>
    </source>
</reference>
<proteinExistence type="inferred from homology"/>
<feature type="domain" description="UspA" evidence="2">
    <location>
        <begin position="153"/>
        <end position="292"/>
    </location>
</feature>
<dbReference type="PANTHER" id="PTHR46268:SF6">
    <property type="entry name" value="UNIVERSAL STRESS PROTEIN UP12"/>
    <property type="match status" value="1"/>
</dbReference>
<gene>
    <name evidence="3" type="ORF">ACFS1K_08415</name>
</gene>
<dbReference type="EMBL" id="JBHUOK010000029">
    <property type="protein sequence ID" value="MFD2789781.1"/>
    <property type="molecule type" value="Genomic_DNA"/>
</dbReference>
<evidence type="ECO:0000313" key="4">
    <source>
        <dbReference type="Proteomes" id="UP001597532"/>
    </source>
</evidence>
<name>A0ABW5VEQ5_9FLAO</name>